<dbReference type="Proteomes" id="UP001163823">
    <property type="component" value="Chromosome 3"/>
</dbReference>
<keyword evidence="1" id="KW-0812">Transmembrane</keyword>
<dbReference type="InterPro" id="IPR025886">
    <property type="entry name" value="PP2-like"/>
</dbReference>
<dbReference type="PANTHER" id="PTHR32278:SF111">
    <property type="entry name" value="F-BOX PROTEIN PP2-B12-RELATED"/>
    <property type="match status" value="1"/>
</dbReference>
<dbReference type="EMBL" id="JARAOO010000003">
    <property type="protein sequence ID" value="KAJ7978224.1"/>
    <property type="molecule type" value="Genomic_DNA"/>
</dbReference>
<evidence type="ECO:0000256" key="1">
    <source>
        <dbReference type="SAM" id="Phobius"/>
    </source>
</evidence>
<dbReference type="AlphaFoldDB" id="A0AAD7QBD7"/>
<comment type="caution">
    <text evidence="2">The sequence shown here is derived from an EMBL/GenBank/DDBJ whole genome shotgun (WGS) entry which is preliminary data.</text>
</comment>
<reference evidence="2" key="1">
    <citation type="journal article" date="2023" name="Science">
        <title>Elucidation of the pathway for biosynthesis of saponin adjuvants from the soapbark tree.</title>
        <authorList>
            <person name="Reed J."/>
            <person name="Orme A."/>
            <person name="El-Demerdash A."/>
            <person name="Owen C."/>
            <person name="Martin L.B.B."/>
            <person name="Misra R.C."/>
            <person name="Kikuchi S."/>
            <person name="Rejzek M."/>
            <person name="Martin A.C."/>
            <person name="Harkess A."/>
            <person name="Leebens-Mack J."/>
            <person name="Louveau T."/>
            <person name="Stephenson M.J."/>
            <person name="Osbourn A."/>
        </authorList>
    </citation>
    <scope>NUCLEOTIDE SEQUENCE</scope>
    <source>
        <strain evidence="2">S10</strain>
    </source>
</reference>
<feature type="non-terminal residue" evidence="2">
    <location>
        <position position="1"/>
    </location>
</feature>
<keyword evidence="1" id="KW-0472">Membrane</keyword>
<organism evidence="2 3">
    <name type="scientific">Quillaja saponaria</name>
    <name type="common">Soap bark tree</name>
    <dbReference type="NCBI Taxonomy" id="32244"/>
    <lineage>
        <taxon>Eukaryota</taxon>
        <taxon>Viridiplantae</taxon>
        <taxon>Streptophyta</taxon>
        <taxon>Embryophyta</taxon>
        <taxon>Tracheophyta</taxon>
        <taxon>Spermatophyta</taxon>
        <taxon>Magnoliopsida</taxon>
        <taxon>eudicotyledons</taxon>
        <taxon>Gunneridae</taxon>
        <taxon>Pentapetalae</taxon>
        <taxon>rosids</taxon>
        <taxon>fabids</taxon>
        <taxon>Fabales</taxon>
        <taxon>Quillajaceae</taxon>
        <taxon>Quillaja</taxon>
    </lineage>
</organism>
<dbReference type="PANTHER" id="PTHR32278">
    <property type="entry name" value="F-BOX DOMAIN-CONTAINING PROTEIN"/>
    <property type="match status" value="1"/>
</dbReference>
<keyword evidence="1" id="KW-1133">Transmembrane helix</keyword>
<dbReference type="Pfam" id="PF14299">
    <property type="entry name" value="PP2"/>
    <property type="match status" value="1"/>
</dbReference>
<dbReference type="KEGG" id="qsa:O6P43_007725"/>
<evidence type="ECO:0000313" key="2">
    <source>
        <dbReference type="EMBL" id="KAJ7978224.1"/>
    </source>
</evidence>
<evidence type="ECO:0000313" key="3">
    <source>
        <dbReference type="Proteomes" id="UP001163823"/>
    </source>
</evidence>
<accession>A0AAD7QBD7</accession>
<proteinExistence type="predicted"/>
<gene>
    <name evidence="2" type="ORF">O6P43_007725</name>
</gene>
<sequence>VLMVWNLRCFTFSSSFQRSMNVARHAELACFAFNFCILIFVIVLSRLVCCWKPARSVTKNYVMPMVLFSILYQFHNVNGVNYMEQSFFLYKWYGKKCCMISARTLSFVCDDTPRHWKWTSLPEARFEEVAELDEVDWLEIRGRINTCMLSPKTFCTAYLVFKQTTKSYGFEYQPLGAVVGLAGDESHKRIIYLDAERGRRLQYRNSQRRVGL</sequence>
<name>A0AAD7QBD7_QUISA</name>
<feature type="transmembrane region" description="Helical" evidence="1">
    <location>
        <begin position="28"/>
        <end position="48"/>
    </location>
</feature>
<keyword evidence="3" id="KW-1185">Reference proteome</keyword>
<protein>
    <submittedName>
        <fullName evidence="2">F-box protein</fullName>
    </submittedName>
</protein>